<reference evidence="2 3" key="1">
    <citation type="submission" date="2024-07" db="EMBL/GenBank/DDBJ databases">
        <title>Draft sequence of the Neodothiora populina.</title>
        <authorList>
            <person name="Drown D.D."/>
            <person name="Schuette U.S."/>
            <person name="Buechlein A.B."/>
            <person name="Rusch D.R."/>
            <person name="Winton L.W."/>
            <person name="Adams G.A."/>
        </authorList>
    </citation>
    <scope>NUCLEOTIDE SEQUENCE [LARGE SCALE GENOMIC DNA]</scope>
    <source>
        <strain evidence="2 3">CPC 39397</strain>
    </source>
</reference>
<feature type="compositionally biased region" description="Polar residues" evidence="1">
    <location>
        <begin position="92"/>
        <end position="108"/>
    </location>
</feature>
<keyword evidence="3" id="KW-1185">Reference proteome</keyword>
<evidence type="ECO:0000313" key="3">
    <source>
        <dbReference type="Proteomes" id="UP001562354"/>
    </source>
</evidence>
<accession>A0ABR3PPW5</accession>
<protein>
    <recommendedName>
        <fullName evidence="4">Transcription factor RfeG</fullName>
    </recommendedName>
</protein>
<feature type="compositionally biased region" description="Pro residues" evidence="1">
    <location>
        <begin position="268"/>
        <end position="281"/>
    </location>
</feature>
<feature type="region of interest" description="Disordered" evidence="1">
    <location>
        <begin position="75"/>
        <end position="307"/>
    </location>
</feature>
<evidence type="ECO:0000256" key="1">
    <source>
        <dbReference type="SAM" id="MobiDB-lite"/>
    </source>
</evidence>
<feature type="compositionally biased region" description="Low complexity" evidence="1">
    <location>
        <begin position="245"/>
        <end position="254"/>
    </location>
</feature>
<dbReference type="PANTHER" id="PTHR39609:SF2">
    <property type="entry name" value="TRANSCRIPTION FACTOR RFEG"/>
    <property type="match status" value="1"/>
</dbReference>
<dbReference type="EMBL" id="JBFMKM010000001">
    <property type="protein sequence ID" value="KAL1311594.1"/>
    <property type="molecule type" value="Genomic_DNA"/>
</dbReference>
<comment type="caution">
    <text evidence="2">The sequence shown here is derived from an EMBL/GenBank/DDBJ whole genome shotgun (WGS) entry which is preliminary data.</text>
</comment>
<name>A0ABR3PPW5_9PEZI</name>
<evidence type="ECO:0008006" key="4">
    <source>
        <dbReference type="Google" id="ProtNLM"/>
    </source>
</evidence>
<dbReference type="PANTHER" id="PTHR39609">
    <property type="entry name" value="RFEG-RELATED"/>
    <property type="match status" value="1"/>
</dbReference>
<organism evidence="2 3">
    <name type="scientific">Neodothiora populina</name>
    <dbReference type="NCBI Taxonomy" id="2781224"/>
    <lineage>
        <taxon>Eukaryota</taxon>
        <taxon>Fungi</taxon>
        <taxon>Dikarya</taxon>
        <taxon>Ascomycota</taxon>
        <taxon>Pezizomycotina</taxon>
        <taxon>Dothideomycetes</taxon>
        <taxon>Dothideomycetidae</taxon>
        <taxon>Dothideales</taxon>
        <taxon>Dothioraceae</taxon>
        <taxon>Neodothiora</taxon>
    </lineage>
</organism>
<feature type="compositionally biased region" description="Basic and acidic residues" evidence="1">
    <location>
        <begin position="75"/>
        <end position="91"/>
    </location>
</feature>
<proteinExistence type="predicted"/>
<sequence length="307" mass="34647">MTGNILRNWFVAKDGISREVISADIQRYLGNDATVRPGKDNENGQEIDGYWIRAYRNLTTEMINDLKVATQKWDREQHSSRRVTNYEDSHTYRSSTHAGFGVTASSPQLDGPFQPPASRASMPIQDMSNYADPRNLYPAHSLPPQTTGYVDPASYVSHPSARQPPQPYTTQPDGGYYASMPSYAHEPPPSHLRSSPKYGGPQYNAPYPPPPARDPREDPRYNPEYQDQSMRYNYPPVTQVPNGAPISSPSQTPSSYPPPVRYDQYGRPFPPSQSIPDPPYRQSPSADVYRERPSGHQGPEPRRRRIN</sequence>
<dbReference type="Proteomes" id="UP001562354">
    <property type="component" value="Unassembled WGS sequence"/>
</dbReference>
<gene>
    <name evidence="2" type="ORF">AAFC00_001709</name>
</gene>
<dbReference type="RefSeq" id="XP_069204443.1">
    <property type="nucleotide sequence ID" value="XM_069340928.1"/>
</dbReference>
<evidence type="ECO:0000313" key="2">
    <source>
        <dbReference type="EMBL" id="KAL1311594.1"/>
    </source>
</evidence>
<dbReference type="GeneID" id="95975412"/>